<sequence>MTTTGLYEIGTSEGDDGTMHPVEQLWTPGEDAVENGFLAHHDLRITGIDDPTDDHLYPVAFLVLGHQKWADIIESAAAYMARIHGGRNLDLYPGEDPAVLIPRIPRAVHTHGVFLRHPHPDHDGCGCEWDDTWRMVWAPPTRCGAIPITAMRHPAAPTNAAGIPDPDQIPTATWAT</sequence>
<accession>A0A5N8VNH4</accession>
<dbReference type="Proteomes" id="UP000325849">
    <property type="component" value="Unassembled WGS sequence"/>
</dbReference>
<proteinExistence type="predicted"/>
<dbReference type="AlphaFoldDB" id="A0A5N8VNH4"/>
<protein>
    <submittedName>
        <fullName evidence="1">Uncharacterized protein</fullName>
    </submittedName>
</protein>
<keyword evidence="2" id="KW-1185">Reference proteome</keyword>
<name>A0A5N8VNH4_9ACTN</name>
<organism evidence="1 2">
    <name type="scientific">Streptomyces adustus</name>
    <dbReference type="NCBI Taxonomy" id="1609272"/>
    <lineage>
        <taxon>Bacteria</taxon>
        <taxon>Bacillati</taxon>
        <taxon>Actinomycetota</taxon>
        <taxon>Actinomycetes</taxon>
        <taxon>Kitasatosporales</taxon>
        <taxon>Streptomycetaceae</taxon>
        <taxon>Streptomyces</taxon>
    </lineage>
</organism>
<reference evidence="1 2" key="1">
    <citation type="submission" date="2019-07" db="EMBL/GenBank/DDBJ databases">
        <title>New species of Amycolatopsis and Streptomyces.</title>
        <authorList>
            <person name="Duangmal K."/>
            <person name="Teo W.F.A."/>
            <person name="Lipun K."/>
        </authorList>
    </citation>
    <scope>NUCLEOTIDE SEQUENCE [LARGE SCALE GENOMIC DNA]</scope>
    <source>
        <strain evidence="1 2">NBRC 109810</strain>
    </source>
</reference>
<dbReference type="OrthoDB" id="4290839at2"/>
<evidence type="ECO:0000313" key="2">
    <source>
        <dbReference type="Proteomes" id="UP000325849"/>
    </source>
</evidence>
<dbReference type="EMBL" id="VJZD01000254">
    <property type="protein sequence ID" value="MPY36831.1"/>
    <property type="molecule type" value="Genomic_DNA"/>
</dbReference>
<evidence type="ECO:0000313" key="1">
    <source>
        <dbReference type="EMBL" id="MPY36831.1"/>
    </source>
</evidence>
<comment type="caution">
    <text evidence="1">The sequence shown here is derived from an EMBL/GenBank/DDBJ whole genome shotgun (WGS) entry which is preliminary data.</text>
</comment>
<dbReference type="RefSeq" id="WP_152894453.1">
    <property type="nucleotide sequence ID" value="NZ_VJZD01000254.1"/>
</dbReference>
<gene>
    <name evidence="1" type="ORF">FNH09_38125</name>
</gene>